<keyword evidence="2" id="KW-1185">Reference proteome</keyword>
<keyword evidence="1" id="KW-0418">Kinase</keyword>
<dbReference type="GO" id="GO:0016301">
    <property type="term" value="F:kinase activity"/>
    <property type="evidence" value="ECO:0007669"/>
    <property type="project" value="UniProtKB-KW"/>
</dbReference>
<protein>
    <submittedName>
        <fullName evidence="1">Cytidylate kinase</fullName>
    </submittedName>
</protein>
<comment type="caution">
    <text evidence="1">The sequence shown here is derived from an EMBL/GenBank/DDBJ whole genome shotgun (WGS) entry which is preliminary data.</text>
</comment>
<reference evidence="1 2" key="1">
    <citation type="submission" date="2016-08" db="EMBL/GenBank/DDBJ databases">
        <title>A new outlook on sporulation: Clostridium algidixylanolyticum.</title>
        <authorList>
            <person name="Poppleton D.I."/>
            <person name="Gribaldo S."/>
        </authorList>
    </citation>
    <scope>NUCLEOTIDE SEQUENCE [LARGE SCALE GENOMIC DNA]</scope>
    <source>
        <strain evidence="1 2">SPL73</strain>
    </source>
</reference>
<dbReference type="EMBL" id="MCIA01000030">
    <property type="protein sequence ID" value="RKD30787.1"/>
    <property type="molecule type" value="Genomic_DNA"/>
</dbReference>
<dbReference type="SUPFAM" id="SSF52540">
    <property type="entry name" value="P-loop containing nucleoside triphosphate hydrolases"/>
    <property type="match status" value="1"/>
</dbReference>
<evidence type="ECO:0000313" key="2">
    <source>
        <dbReference type="Proteomes" id="UP000284277"/>
    </source>
</evidence>
<dbReference type="Pfam" id="PF13189">
    <property type="entry name" value="Cytidylate_kin2"/>
    <property type="match status" value="1"/>
</dbReference>
<gene>
    <name evidence="1" type="ORF">BET01_05585</name>
</gene>
<organism evidence="1 2">
    <name type="scientific">Lacrimispora algidixylanolytica</name>
    <dbReference type="NCBI Taxonomy" id="94868"/>
    <lineage>
        <taxon>Bacteria</taxon>
        <taxon>Bacillati</taxon>
        <taxon>Bacillota</taxon>
        <taxon>Clostridia</taxon>
        <taxon>Lachnospirales</taxon>
        <taxon>Lachnospiraceae</taxon>
        <taxon>Lacrimispora</taxon>
    </lineage>
</organism>
<evidence type="ECO:0000313" key="1">
    <source>
        <dbReference type="EMBL" id="RKD30787.1"/>
    </source>
</evidence>
<dbReference type="AlphaFoldDB" id="A0A419SZT6"/>
<proteinExistence type="predicted"/>
<name>A0A419SZT6_9FIRM</name>
<dbReference type="RefSeq" id="WP_120197578.1">
    <property type="nucleotide sequence ID" value="NZ_MCIA01000030.1"/>
</dbReference>
<keyword evidence="1" id="KW-0808">Transferase</keyword>
<dbReference type="OrthoDB" id="9781180at2"/>
<dbReference type="Proteomes" id="UP000284277">
    <property type="component" value="Unassembled WGS sequence"/>
</dbReference>
<accession>A0A419SZT6</accession>
<sequence length="219" mass="25327">MKDGSRHFALAITRTCGSGGSLIGKELAFFYGIDLYDRKLLQLASEDSGINETIFAEADEITRKTLLYRASKRVYNGEVIPPESGNFLSDQNLFNYQAKVLKELLEQESYVCIGRAADFILKDEPNVVSVFLDAPYDFRLEREMERQGISRTQAGKYVDQLDKYRNAYYLYHTGRQWKNPQNYDLCLNTQRLGLKQCVELIEDYVRLRFGVITEKKVKE</sequence>
<dbReference type="Gene3D" id="3.40.50.300">
    <property type="entry name" value="P-loop containing nucleotide triphosphate hydrolases"/>
    <property type="match status" value="1"/>
</dbReference>
<dbReference type="InterPro" id="IPR027417">
    <property type="entry name" value="P-loop_NTPase"/>
</dbReference>